<organism evidence="2 3">
    <name type="scientific">Dovyalis caffra</name>
    <dbReference type="NCBI Taxonomy" id="77055"/>
    <lineage>
        <taxon>Eukaryota</taxon>
        <taxon>Viridiplantae</taxon>
        <taxon>Streptophyta</taxon>
        <taxon>Embryophyta</taxon>
        <taxon>Tracheophyta</taxon>
        <taxon>Spermatophyta</taxon>
        <taxon>Magnoliopsida</taxon>
        <taxon>eudicotyledons</taxon>
        <taxon>Gunneridae</taxon>
        <taxon>Pentapetalae</taxon>
        <taxon>rosids</taxon>
        <taxon>fabids</taxon>
        <taxon>Malpighiales</taxon>
        <taxon>Salicaceae</taxon>
        <taxon>Flacourtieae</taxon>
        <taxon>Dovyalis</taxon>
    </lineage>
</organism>
<comment type="caution">
    <text evidence="2">The sequence shown here is derived from an EMBL/GenBank/DDBJ whole genome shotgun (WGS) entry which is preliminary data.</text>
</comment>
<feature type="region of interest" description="Disordered" evidence="1">
    <location>
        <begin position="1"/>
        <end position="24"/>
    </location>
</feature>
<dbReference type="AlphaFoldDB" id="A0AAV1R289"/>
<evidence type="ECO:0000313" key="2">
    <source>
        <dbReference type="EMBL" id="CAK7327135.1"/>
    </source>
</evidence>
<name>A0AAV1R289_9ROSI</name>
<protein>
    <submittedName>
        <fullName evidence="2">Uncharacterized protein</fullName>
    </submittedName>
</protein>
<dbReference type="EMBL" id="CAWUPB010000851">
    <property type="protein sequence ID" value="CAK7327135.1"/>
    <property type="molecule type" value="Genomic_DNA"/>
</dbReference>
<reference evidence="2 3" key="1">
    <citation type="submission" date="2024-01" db="EMBL/GenBank/DDBJ databases">
        <authorList>
            <person name="Waweru B."/>
        </authorList>
    </citation>
    <scope>NUCLEOTIDE SEQUENCE [LARGE SCALE GENOMIC DNA]</scope>
</reference>
<sequence>MIKHMKKEDEEGKSLPALPAFPPSNSNLIQSLYLPLDSRVSFSRANKTTQQKGAVLISRFLSSPPLFS</sequence>
<evidence type="ECO:0000256" key="1">
    <source>
        <dbReference type="SAM" id="MobiDB-lite"/>
    </source>
</evidence>
<accession>A0AAV1R289</accession>
<keyword evidence="3" id="KW-1185">Reference proteome</keyword>
<gene>
    <name evidence="2" type="ORF">DCAF_LOCUS4842</name>
</gene>
<dbReference type="Proteomes" id="UP001314170">
    <property type="component" value="Unassembled WGS sequence"/>
</dbReference>
<feature type="compositionally biased region" description="Basic and acidic residues" evidence="1">
    <location>
        <begin position="1"/>
        <end position="13"/>
    </location>
</feature>
<evidence type="ECO:0000313" key="3">
    <source>
        <dbReference type="Proteomes" id="UP001314170"/>
    </source>
</evidence>
<proteinExistence type="predicted"/>